<organism evidence="1 2">
    <name type="scientific">Artomyces pyxidatus</name>
    <dbReference type="NCBI Taxonomy" id="48021"/>
    <lineage>
        <taxon>Eukaryota</taxon>
        <taxon>Fungi</taxon>
        <taxon>Dikarya</taxon>
        <taxon>Basidiomycota</taxon>
        <taxon>Agaricomycotina</taxon>
        <taxon>Agaricomycetes</taxon>
        <taxon>Russulales</taxon>
        <taxon>Auriscalpiaceae</taxon>
        <taxon>Artomyces</taxon>
    </lineage>
</organism>
<dbReference type="Proteomes" id="UP000814140">
    <property type="component" value="Unassembled WGS sequence"/>
</dbReference>
<proteinExistence type="predicted"/>
<gene>
    <name evidence="1" type="ORF">BV25DRAFT_1868262</name>
</gene>
<reference evidence="1" key="1">
    <citation type="submission" date="2021-03" db="EMBL/GenBank/DDBJ databases">
        <authorList>
            <consortium name="DOE Joint Genome Institute"/>
            <person name="Ahrendt S."/>
            <person name="Looney B.P."/>
            <person name="Miyauchi S."/>
            <person name="Morin E."/>
            <person name="Drula E."/>
            <person name="Courty P.E."/>
            <person name="Chicoki N."/>
            <person name="Fauchery L."/>
            <person name="Kohler A."/>
            <person name="Kuo A."/>
            <person name="Labutti K."/>
            <person name="Pangilinan J."/>
            <person name="Lipzen A."/>
            <person name="Riley R."/>
            <person name="Andreopoulos W."/>
            <person name="He G."/>
            <person name="Johnson J."/>
            <person name="Barry K.W."/>
            <person name="Grigoriev I.V."/>
            <person name="Nagy L."/>
            <person name="Hibbett D."/>
            <person name="Henrissat B."/>
            <person name="Matheny P.B."/>
            <person name="Labbe J."/>
            <person name="Martin F."/>
        </authorList>
    </citation>
    <scope>NUCLEOTIDE SEQUENCE</scope>
    <source>
        <strain evidence="1">HHB10654</strain>
    </source>
</reference>
<evidence type="ECO:0000313" key="2">
    <source>
        <dbReference type="Proteomes" id="UP000814140"/>
    </source>
</evidence>
<comment type="caution">
    <text evidence="1">The sequence shown here is derived from an EMBL/GenBank/DDBJ whole genome shotgun (WGS) entry which is preliminary data.</text>
</comment>
<protein>
    <submittedName>
        <fullName evidence="1">CRAL/TRIO domain-containing protein</fullName>
    </submittedName>
</protein>
<name>A0ACB8TDX5_9AGAM</name>
<reference evidence="1" key="2">
    <citation type="journal article" date="2022" name="New Phytol.">
        <title>Evolutionary transition to the ectomycorrhizal habit in the genomes of a hyperdiverse lineage of mushroom-forming fungi.</title>
        <authorList>
            <person name="Looney B."/>
            <person name="Miyauchi S."/>
            <person name="Morin E."/>
            <person name="Drula E."/>
            <person name="Courty P.E."/>
            <person name="Kohler A."/>
            <person name="Kuo A."/>
            <person name="LaButti K."/>
            <person name="Pangilinan J."/>
            <person name="Lipzen A."/>
            <person name="Riley R."/>
            <person name="Andreopoulos W."/>
            <person name="He G."/>
            <person name="Johnson J."/>
            <person name="Nolan M."/>
            <person name="Tritt A."/>
            <person name="Barry K.W."/>
            <person name="Grigoriev I.V."/>
            <person name="Nagy L.G."/>
            <person name="Hibbett D."/>
            <person name="Henrissat B."/>
            <person name="Matheny P.B."/>
            <person name="Labbe J."/>
            <person name="Martin F.M."/>
        </authorList>
    </citation>
    <scope>NUCLEOTIDE SEQUENCE</scope>
    <source>
        <strain evidence="1">HHB10654</strain>
    </source>
</reference>
<accession>A0ACB8TDX5</accession>
<keyword evidence="2" id="KW-1185">Reference proteome</keyword>
<sequence length="308" mass="35310">MVKTSKILTSPVPGTVVAPIHVYDEEQQMKLKELGEYAETLRLPNSDPYAIWEGRWLHRPDTLPRYMRAAKWKLEDAKKRIQGTLEWRREFKPELIPPEEVKIEAATGKIILTGFDLDGRPIIYMRPGLENTETSNRQLRHLVYVLERAKDLMPPGQESLMIIVDYKSTTLRTNPSISVARKVLTILQYHYVETLGRAIVVNLPRLLSFFYRGISPFLDPVTRDKMRFNPDLFELIPKEQLDADFGGDYEFEFDHEEYWQTLIDVCGIAPDGTRVEPTSAPKTEALPSLVLPESPDLDADGSPLQSSR</sequence>
<dbReference type="EMBL" id="MU277192">
    <property type="protein sequence ID" value="KAI0066633.1"/>
    <property type="molecule type" value="Genomic_DNA"/>
</dbReference>
<evidence type="ECO:0000313" key="1">
    <source>
        <dbReference type="EMBL" id="KAI0066633.1"/>
    </source>
</evidence>